<gene>
    <name evidence="2" type="ORF">BINO364_LOCUS2585</name>
</gene>
<evidence type="ECO:0000313" key="3">
    <source>
        <dbReference type="Proteomes" id="UP000838878"/>
    </source>
</evidence>
<dbReference type="Pfam" id="PF00531">
    <property type="entry name" value="Death"/>
    <property type="match status" value="1"/>
</dbReference>
<evidence type="ECO:0000259" key="1">
    <source>
        <dbReference type="Pfam" id="PF00531"/>
    </source>
</evidence>
<reference evidence="2" key="1">
    <citation type="submission" date="2021-12" db="EMBL/GenBank/DDBJ databases">
        <authorList>
            <person name="Martin H S."/>
        </authorList>
    </citation>
    <scope>NUCLEOTIDE SEQUENCE</scope>
</reference>
<dbReference type="CDD" id="cd01670">
    <property type="entry name" value="Death"/>
    <property type="match status" value="1"/>
</dbReference>
<organism evidence="2 3">
    <name type="scientific">Brenthis ino</name>
    <name type="common">lesser marbled fritillary</name>
    <dbReference type="NCBI Taxonomy" id="405034"/>
    <lineage>
        <taxon>Eukaryota</taxon>
        <taxon>Metazoa</taxon>
        <taxon>Ecdysozoa</taxon>
        <taxon>Arthropoda</taxon>
        <taxon>Hexapoda</taxon>
        <taxon>Insecta</taxon>
        <taxon>Pterygota</taxon>
        <taxon>Neoptera</taxon>
        <taxon>Endopterygota</taxon>
        <taxon>Lepidoptera</taxon>
        <taxon>Glossata</taxon>
        <taxon>Ditrysia</taxon>
        <taxon>Papilionoidea</taxon>
        <taxon>Nymphalidae</taxon>
        <taxon>Heliconiinae</taxon>
        <taxon>Argynnini</taxon>
        <taxon>Brenthis</taxon>
    </lineage>
</organism>
<dbReference type="OrthoDB" id="6593154at2759"/>
<dbReference type="InterPro" id="IPR011029">
    <property type="entry name" value="DEATH-like_dom_sf"/>
</dbReference>
<dbReference type="SUPFAM" id="SSF47986">
    <property type="entry name" value="DEATH domain"/>
    <property type="match status" value="1"/>
</dbReference>
<dbReference type="GO" id="GO:0007165">
    <property type="term" value="P:signal transduction"/>
    <property type="evidence" value="ECO:0007669"/>
    <property type="project" value="InterPro"/>
</dbReference>
<protein>
    <recommendedName>
        <fullName evidence="1">Death domain-containing protein</fullName>
    </recommendedName>
</protein>
<dbReference type="Proteomes" id="UP000838878">
    <property type="component" value="Chromosome 10"/>
</dbReference>
<feature type="non-terminal residue" evidence="2">
    <location>
        <position position="406"/>
    </location>
</feature>
<dbReference type="EMBL" id="OV170230">
    <property type="protein sequence ID" value="CAH0715692.1"/>
    <property type="molecule type" value="Genomic_DNA"/>
</dbReference>
<keyword evidence="3" id="KW-1185">Reference proteome</keyword>
<evidence type="ECO:0000313" key="2">
    <source>
        <dbReference type="EMBL" id="CAH0715692.1"/>
    </source>
</evidence>
<name>A0A8J9VPS8_9NEOP</name>
<dbReference type="AlphaFoldDB" id="A0A8J9VPS8"/>
<sequence length="406" mass="47026">MIRSDYVAPKFKSVLLLFLFCGLQSLTYSYYSKMDLLPDYEDADTLSIDTLALEEALQEERAKEISQLNTLSAKVNYLHTSLLYYRNAKTKTGATCYEAWKTLVKKVGGSPNTWKDLGYALEISQDDLNYITNSVREDPADIILKVFMQNETATLDKIVDAFIEMKRYDILKAIEEPFCNLAQCFNKDDSGYHSASKSTGTREIVTFTKNLKIDLPPALNKNYVIKDRDQRQNPSLRPPIMTISDKKENEHPILFLTYTEDGIDTAINIQHYVNNWEEPVEVLTLSGRREEVYQNPEKFIREYFEKADFIVPIITTGYLHRIKNSSPQVPSTNDNLDYKYVNFIYNLVINHYIHATGCLNEKVRSVLPLNSNVDILQEITMYPDLLPWTYESNFDDFFKEFLKKSL</sequence>
<accession>A0A8J9VPS8</accession>
<feature type="domain" description="Death" evidence="1">
    <location>
        <begin position="111"/>
        <end position="176"/>
    </location>
</feature>
<dbReference type="InterPro" id="IPR000488">
    <property type="entry name" value="Death_dom"/>
</dbReference>
<proteinExistence type="predicted"/>
<dbReference type="Gene3D" id="1.10.533.10">
    <property type="entry name" value="Death Domain, Fas"/>
    <property type="match status" value="1"/>
</dbReference>